<protein>
    <submittedName>
        <fullName evidence="2">Uncharacterized protein</fullName>
    </submittedName>
</protein>
<reference evidence="2" key="1">
    <citation type="submission" date="2021-03" db="EMBL/GenBank/DDBJ databases">
        <title>Revisited historic fungal species revealed as producer of novel bioactive compounds through whole genome sequencing and comparative genomics.</title>
        <authorList>
            <person name="Vignolle G.A."/>
            <person name="Hochenegger N."/>
            <person name="Mach R.L."/>
            <person name="Mach-Aigner A.R."/>
            <person name="Javad Rahimi M."/>
            <person name="Salim K.A."/>
            <person name="Chan C.M."/>
            <person name="Lim L.B.L."/>
            <person name="Cai F."/>
            <person name="Druzhinina I.S."/>
            <person name="U'Ren J.M."/>
            <person name="Derntl C."/>
        </authorList>
    </citation>
    <scope>NUCLEOTIDE SEQUENCE</scope>
    <source>
        <strain evidence="2">TUCIM 5799</strain>
    </source>
</reference>
<feature type="compositionally biased region" description="Low complexity" evidence="1">
    <location>
        <begin position="59"/>
        <end position="68"/>
    </location>
</feature>
<dbReference type="EMBL" id="JAFIMR010000007">
    <property type="protein sequence ID" value="KAI1876570.1"/>
    <property type="molecule type" value="Genomic_DNA"/>
</dbReference>
<dbReference type="AlphaFoldDB" id="A0A9P9WRJ8"/>
<comment type="caution">
    <text evidence="2">The sequence shown here is derived from an EMBL/GenBank/DDBJ whole genome shotgun (WGS) entry which is preliminary data.</text>
</comment>
<feature type="compositionally biased region" description="Low complexity" evidence="1">
    <location>
        <begin position="21"/>
        <end position="34"/>
    </location>
</feature>
<evidence type="ECO:0000313" key="2">
    <source>
        <dbReference type="EMBL" id="KAI1876570.1"/>
    </source>
</evidence>
<feature type="compositionally biased region" description="Polar residues" evidence="1">
    <location>
        <begin position="1"/>
        <end position="12"/>
    </location>
</feature>
<proteinExistence type="predicted"/>
<name>A0A9P9WRJ8_9PEZI</name>
<evidence type="ECO:0000256" key="1">
    <source>
        <dbReference type="SAM" id="MobiDB-lite"/>
    </source>
</evidence>
<feature type="compositionally biased region" description="Polar residues" evidence="1">
    <location>
        <begin position="35"/>
        <end position="49"/>
    </location>
</feature>
<gene>
    <name evidence="2" type="ORF">JX265_004096</name>
</gene>
<sequence>MSTTASLSSGQSPAKPDHKFSTSISTSTGKSLSSQRLSAYSTEPPSSGYRTVMLSERPASASYATQQARSRASAQLDAFTTQFRGN</sequence>
<keyword evidence="3" id="KW-1185">Reference proteome</keyword>
<evidence type="ECO:0000313" key="3">
    <source>
        <dbReference type="Proteomes" id="UP000829685"/>
    </source>
</evidence>
<dbReference type="Proteomes" id="UP000829685">
    <property type="component" value="Unassembled WGS sequence"/>
</dbReference>
<feature type="region of interest" description="Disordered" evidence="1">
    <location>
        <begin position="1"/>
        <end position="68"/>
    </location>
</feature>
<accession>A0A9P9WRJ8</accession>
<organism evidence="2 3">
    <name type="scientific">Neoarthrinium moseri</name>
    <dbReference type="NCBI Taxonomy" id="1658444"/>
    <lineage>
        <taxon>Eukaryota</taxon>
        <taxon>Fungi</taxon>
        <taxon>Dikarya</taxon>
        <taxon>Ascomycota</taxon>
        <taxon>Pezizomycotina</taxon>
        <taxon>Sordariomycetes</taxon>
        <taxon>Xylariomycetidae</taxon>
        <taxon>Amphisphaeriales</taxon>
        <taxon>Apiosporaceae</taxon>
        <taxon>Neoarthrinium</taxon>
    </lineage>
</organism>